<evidence type="ECO:0000256" key="4">
    <source>
        <dbReference type="SAM" id="MobiDB-lite"/>
    </source>
</evidence>
<dbReference type="KEGG" id="sma:SAVERM_433"/>
<organism evidence="6 7">
    <name type="scientific">Streptomyces avermitilis (strain ATCC 31267 / DSM 46492 / JCM 5070 / NBRC 14893 / NCIMB 12804 / NRRL 8165 / MA-4680)</name>
    <dbReference type="NCBI Taxonomy" id="227882"/>
    <lineage>
        <taxon>Bacteria</taxon>
        <taxon>Bacillati</taxon>
        <taxon>Actinomycetota</taxon>
        <taxon>Actinomycetes</taxon>
        <taxon>Kitasatosporales</taxon>
        <taxon>Streptomycetaceae</taxon>
        <taxon>Streptomyces</taxon>
    </lineage>
</organism>
<dbReference type="EMBL" id="BA000030">
    <property type="protein sequence ID" value="BAC68143.1"/>
    <property type="molecule type" value="Genomic_DNA"/>
</dbReference>
<evidence type="ECO:0000256" key="1">
    <source>
        <dbReference type="ARBA" id="ARBA00005964"/>
    </source>
</evidence>
<reference evidence="6 7" key="2">
    <citation type="journal article" date="2003" name="Nat. Biotechnol.">
        <title>Complete genome sequence and comparative analysis of the industrial microorganism Streptomyces avermitilis.</title>
        <authorList>
            <person name="Ikeda H."/>
            <person name="Ishikawa J."/>
            <person name="Hanamoto A."/>
            <person name="Shinose M."/>
            <person name="Kikuchi H."/>
            <person name="Shiba T."/>
            <person name="Sakaki Y."/>
            <person name="Hattori M."/>
            <person name="Omura S."/>
        </authorList>
    </citation>
    <scope>NUCLEOTIDE SEQUENCE [LARGE SCALE GENOMIC DNA]</scope>
    <source>
        <strain evidence="7">ATCC 31267 / DSM 46492 / JCM 5070 / NBRC 14893 / NCIMB 12804 / NRRL 8165 / MA-4680</strain>
    </source>
</reference>
<dbReference type="PANTHER" id="PTHR11559">
    <property type="entry name" value="CARBOXYLESTERASE"/>
    <property type="match status" value="1"/>
</dbReference>
<dbReference type="Pfam" id="PF00135">
    <property type="entry name" value="COesterase"/>
    <property type="match status" value="1"/>
</dbReference>
<sequence>MRSSSSRPALATAVTVVAALLLSLTTPPVTAHADADHDSLVVRTDRGWVRGAAGRDRGRIFQGIPFAAPPTGDLRWRPPRPAARWSGVRDATASAHPCPQLPLTLLPDGGPVLPGESNRTGSTTEDCLYLNVWTPARTMVRPLPVLVWLHGGGNAYGAGSDYDGSALAARGVVVVTVNYRLGALGFLAHSALSAESADRASGDYALMDQQAALRWVRRNIGAFGGDRSRVTLGGQSAGSSDACVHIASPTAKGLFHRAIQQSGSCAADGGLTPPTLDAAERKGSDFAATVGCTDPATAAACLRAVPTTELIRSTGTGAASLWGPNTGPHILPRTPHAAWAEGRVNAVPTLSGNTHDEYRYFTALYVDLLGGGPLTPASYAALITLQHGDRAAAVLGTYPAAAYPSPNLAYSTVGTDQRFACPARADSRLYSSRAPVYAYEFADSQAPPFIPAPHTPQGAFHASELAFLFPTDAVPPLTPAQRRLSAMMTAYWARFAATGDPNVPWAPTWPRYTADGDRIQVLTPDRTGPTTGFAADHHCTFWQPPTPRGRCGDVDVGPGPGRVPERAAGPLTPWPTVSGSVWSRRSPSPALTPRTTASCTGPCRNASRTRPCCRSRAKRY</sequence>
<dbReference type="RefSeq" id="WP_010981871.1">
    <property type="nucleotide sequence ID" value="NC_003155.5"/>
</dbReference>
<reference evidence="6 7" key="1">
    <citation type="journal article" date="2001" name="Proc. Natl. Acad. Sci. U.S.A.">
        <title>Genome sequence of an industrial microorganism Streptomyces avermitilis: deducing the ability of producing secondary metabolites.</title>
        <authorList>
            <person name="Omura S."/>
            <person name="Ikeda H."/>
            <person name="Ishikawa J."/>
            <person name="Hanamoto A."/>
            <person name="Takahashi C."/>
            <person name="Shinose M."/>
            <person name="Takahashi Y."/>
            <person name="Horikawa H."/>
            <person name="Nakazawa H."/>
            <person name="Osonoe T."/>
            <person name="Kikuchi H."/>
            <person name="Shiba T."/>
            <person name="Sakaki Y."/>
            <person name="Hattori M."/>
        </authorList>
    </citation>
    <scope>NUCLEOTIDE SEQUENCE [LARGE SCALE GENOMIC DNA]</scope>
    <source>
        <strain evidence="7">ATCC 31267 / DSM 46492 / JCM 5070 / NBRC 14893 / NCIMB 12804 / NRRL 8165 / MA-4680</strain>
    </source>
</reference>
<dbReference type="InterPro" id="IPR019819">
    <property type="entry name" value="Carboxylesterase_B_CS"/>
</dbReference>
<dbReference type="ESTHER" id="strav-SAV433">
    <property type="family name" value="Carb_B_Bacteria"/>
</dbReference>
<keyword evidence="2 3" id="KW-0378">Hydrolase</keyword>
<dbReference type="InterPro" id="IPR050309">
    <property type="entry name" value="Type-B_Carboxylest/Lipase"/>
</dbReference>
<dbReference type="PROSITE" id="PS00122">
    <property type="entry name" value="CARBOXYLESTERASE_B_1"/>
    <property type="match status" value="1"/>
</dbReference>
<evidence type="ECO:0000256" key="2">
    <source>
        <dbReference type="ARBA" id="ARBA00022801"/>
    </source>
</evidence>
<keyword evidence="3" id="KW-0732">Signal</keyword>
<evidence type="ECO:0000259" key="5">
    <source>
        <dbReference type="Pfam" id="PF00135"/>
    </source>
</evidence>
<dbReference type="SUPFAM" id="SSF53474">
    <property type="entry name" value="alpha/beta-Hydrolases"/>
    <property type="match status" value="1"/>
</dbReference>
<proteinExistence type="inferred from homology"/>
<dbReference type="EC" id="3.1.1.-" evidence="3"/>
<dbReference type="PROSITE" id="PS00941">
    <property type="entry name" value="CARBOXYLESTERASE_B_2"/>
    <property type="match status" value="1"/>
</dbReference>
<dbReference type="GeneID" id="41537604"/>
<dbReference type="GO" id="GO:0016787">
    <property type="term" value="F:hydrolase activity"/>
    <property type="evidence" value="ECO:0007669"/>
    <property type="project" value="UniProtKB-KW"/>
</dbReference>
<evidence type="ECO:0000256" key="3">
    <source>
        <dbReference type="RuleBase" id="RU361235"/>
    </source>
</evidence>
<dbReference type="Proteomes" id="UP000000428">
    <property type="component" value="Chromosome"/>
</dbReference>
<evidence type="ECO:0000313" key="6">
    <source>
        <dbReference type="EMBL" id="BAC68143.1"/>
    </source>
</evidence>
<dbReference type="AlphaFoldDB" id="Q82QS2"/>
<dbReference type="InterPro" id="IPR029058">
    <property type="entry name" value="AB_hydrolase_fold"/>
</dbReference>
<dbReference type="HOGENOM" id="CLU_006586_16_4_11"/>
<feature type="chain" id="PRO_5039747592" description="Carboxylic ester hydrolase" evidence="3">
    <location>
        <begin position="32"/>
        <end position="620"/>
    </location>
</feature>
<feature type="region of interest" description="Disordered" evidence="4">
    <location>
        <begin position="563"/>
        <end position="597"/>
    </location>
</feature>
<accession>Q82QS2</accession>
<protein>
    <recommendedName>
        <fullName evidence="3">Carboxylic ester hydrolase</fullName>
        <ecNumber evidence="3">3.1.1.-</ecNumber>
    </recommendedName>
</protein>
<dbReference type="InterPro" id="IPR019826">
    <property type="entry name" value="Carboxylesterase_B_AS"/>
</dbReference>
<reference evidence="6 7" key="3">
    <citation type="journal article" date="2014" name="J. Ind. Microbiol. Biotechnol.">
        <title>Genome mining of the Streptomyces avermitilis genome and development of genome-minimized hosts for heterologous expression of biosynthetic gene clusters.</title>
        <authorList>
            <person name="Ikeda H."/>
            <person name="Shin-ya K."/>
            <person name="Omura S."/>
        </authorList>
    </citation>
    <scope>NUCLEOTIDE SEQUENCE [LARGE SCALE GENOMIC DNA]</scope>
    <source>
        <strain evidence="7">ATCC 31267 / DSM 46492 / JCM 5070 / NBRC 14893 / NCIMB 12804 / NRRL 8165 / MA-4680</strain>
    </source>
</reference>
<feature type="signal peptide" evidence="3">
    <location>
        <begin position="1"/>
        <end position="31"/>
    </location>
</feature>
<name>Q82QS2_STRAW</name>
<gene>
    <name evidence="6" type="ORF">SAVERM_433</name>
</gene>
<feature type="compositionally biased region" description="Polar residues" evidence="4">
    <location>
        <begin position="575"/>
        <end position="586"/>
    </location>
</feature>
<comment type="similarity">
    <text evidence="1 3">Belongs to the type-B carboxylesterase/lipase family.</text>
</comment>
<dbReference type="eggNOG" id="COG2272">
    <property type="taxonomic scope" value="Bacteria"/>
</dbReference>
<feature type="domain" description="Carboxylesterase type B" evidence="5">
    <location>
        <begin position="39"/>
        <end position="542"/>
    </location>
</feature>
<dbReference type="Gene3D" id="3.40.50.1820">
    <property type="entry name" value="alpha/beta hydrolase"/>
    <property type="match status" value="1"/>
</dbReference>
<keyword evidence="7" id="KW-1185">Reference proteome</keyword>
<evidence type="ECO:0000313" key="7">
    <source>
        <dbReference type="Proteomes" id="UP000000428"/>
    </source>
</evidence>
<dbReference type="InterPro" id="IPR002018">
    <property type="entry name" value="CarbesteraseB"/>
</dbReference>